<dbReference type="PROSITE" id="PS00036">
    <property type="entry name" value="BZIP_BASIC"/>
    <property type="match status" value="1"/>
</dbReference>
<feature type="region of interest" description="Disordered" evidence="1">
    <location>
        <begin position="36"/>
        <end position="97"/>
    </location>
</feature>
<dbReference type="Proteomes" id="UP001150569">
    <property type="component" value="Unassembled WGS sequence"/>
</dbReference>
<organism evidence="3 4">
    <name type="scientific">Tieghemiomyces parasiticus</name>
    <dbReference type="NCBI Taxonomy" id="78921"/>
    <lineage>
        <taxon>Eukaryota</taxon>
        <taxon>Fungi</taxon>
        <taxon>Fungi incertae sedis</taxon>
        <taxon>Zoopagomycota</taxon>
        <taxon>Kickxellomycotina</taxon>
        <taxon>Dimargaritomycetes</taxon>
        <taxon>Dimargaritales</taxon>
        <taxon>Dimargaritaceae</taxon>
        <taxon>Tieghemiomyces</taxon>
    </lineage>
</organism>
<feature type="compositionally biased region" description="Polar residues" evidence="1">
    <location>
        <begin position="1"/>
        <end position="16"/>
    </location>
</feature>
<protein>
    <recommendedName>
        <fullName evidence="2">BZIP domain-containing protein</fullName>
    </recommendedName>
</protein>
<dbReference type="GO" id="GO:0003700">
    <property type="term" value="F:DNA-binding transcription factor activity"/>
    <property type="evidence" value="ECO:0007669"/>
    <property type="project" value="InterPro"/>
</dbReference>
<feature type="region of interest" description="Disordered" evidence="1">
    <location>
        <begin position="150"/>
        <end position="248"/>
    </location>
</feature>
<feature type="compositionally biased region" description="Basic residues" evidence="1">
    <location>
        <begin position="88"/>
        <end position="97"/>
    </location>
</feature>
<dbReference type="CDD" id="cd14688">
    <property type="entry name" value="bZIP_YAP"/>
    <property type="match status" value="1"/>
</dbReference>
<feature type="region of interest" description="Disordered" evidence="1">
    <location>
        <begin position="1"/>
        <end position="23"/>
    </location>
</feature>
<dbReference type="Gene3D" id="1.20.5.170">
    <property type="match status" value="1"/>
</dbReference>
<feature type="compositionally biased region" description="Polar residues" evidence="1">
    <location>
        <begin position="170"/>
        <end position="192"/>
    </location>
</feature>
<feature type="compositionally biased region" description="Pro residues" evidence="1">
    <location>
        <begin position="193"/>
        <end position="206"/>
    </location>
</feature>
<accession>A0A9W7ZQ30</accession>
<dbReference type="EMBL" id="JANBPT010000701">
    <property type="protein sequence ID" value="KAJ1914166.1"/>
    <property type="molecule type" value="Genomic_DNA"/>
</dbReference>
<name>A0A9W7ZQ30_9FUNG</name>
<comment type="caution">
    <text evidence="3">The sequence shown here is derived from an EMBL/GenBank/DDBJ whole genome shotgun (WGS) entry which is preliminary data.</text>
</comment>
<keyword evidence="4" id="KW-1185">Reference proteome</keyword>
<evidence type="ECO:0000313" key="3">
    <source>
        <dbReference type="EMBL" id="KAJ1914166.1"/>
    </source>
</evidence>
<evidence type="ECO:0000259" key="2">
    <source>
        <dbReference type="PROSITE" id="PS00036"/>
    </source>
</evidence>
<gene>
    <name evidence="3" type="ORF">IWQ60_008917</name>
</gene>
<dbReference type="InterPro" id="IPR004827">
    <property type="entry name" value="bZIP"/>
</dbReference>
<feature type="domain" description="BZIP" evidence="2">
    <location>
        <begin position="86"/>
        <end position="100"/>
    </location>
</feature>
<feature type="compositionally biased region" description="Polar residues" evidence="1">
    <location>
        <begin position="45"/>
        <end position="54"/>
    </location>
</feature>
<sequence>MAQYNSWYTWPSTSRGPTDHPDLTKAYTITVFSTSHRSTGAYPDSFNSTPTQAPDESGTVDVASPSPTPPRRTSGRRPHPNAAEIRRQKNRQSQRQYRLRREARLKDIELVAEERRLYIEEIQAQHKAQVSSLQAQIVQLQNCIRQLVGSGSAVPSHPSSVAGSPVPQASVPTTPTPSDFHQSSPFPTQTLHPQPPPFYSSQPPMPQSHYYPSQSPAPPQLMPLPSVLSPHNYPTQLSLHPPQHQHHHHHLQVPMHPATPALYSSTFTSPSGTPALGLNLNLSPVATPPHTQMSLPGEPSNADTMAWENIISMLNRTSSNDN</sequence>
<reference evidence="3" key="1">
    <citation type="submission" date="2022-07" db="EMBL/GenBank/DDBJ databases">
        <title>Phylogenomic reconstructions and comparative analyses of Kickxellomycotina fungi.</title>
        <authorList>
            <person name="Reynolds N.K."/>
            <person name="Stajich J.E."/>
            <person name="Barry K."/>
            <person name="Grigoriev I.V."/>
            <person name="Crous P."/>
            <person name="Smith M.E."/>
        </authorList>
    </citation>
    <scope>NUCLEOTIDE SEQUENCE</scope>
    <source>
        <strain evidence="3">RSA 861</strain>
    </source>
</reference>
<dbReference type="AlphaFoldDB" id="A0A9W7ZQ30"/>
<evidence type="ECO:0000313" key="4">
    <source>
        <dbReference type="Proteomes" id="UP001150569"/>
    </source>
</evidence>
<proteinExistence type="predicted"/>
<evidence type="ECO:0000256" key="1">
    <source>
        <dbReference type="SAM" id="MobiDB-lite"/>
    </source>
</evidence>